<dbReference type="GO" id="GO:0005634">
    <property type="term" value="C:nucleus"/>
    <property type="evidence" value="ECO:0007669"/>
    <property type="project" value="TreeGrafter"/>
</dbReference>
<dbReference type="PANTHER" id="PTHR13464:SF0">
    <property type="entry name" value="SAP30-BINDING PROTEIN"/>
    <property type="match status" value="1"/>
</dbReference>
<feature type="compositionally biased region" description="Polar residues" evidence="1">
    <location>
        <begin position="56"/>
        <end position="71"/>
    </location>
</feature>
<evidence type="ECO:0008006" key="3">
    <source>
        <dbReference type="Google" id="ProtNLM"/>
    </source>
</evidence>
<dbReference type="AlphaFoldDB" id="A0A6V7KW70"/>
<dbReference type="PANTHER" id="PTHR13464">
    <property type="entry name" value="TRANSCRIPTIONAL REGULATOR PROTEIN HCNGP"/>
    <property type="match status" value="1"/>
</dbReference>
<dbReference type="Pfam" id="PF07818">
    <property type="entry name" value="HCNGP"/>
    <property type="match status" value="1"/>
</dbReference>
<name>A0A6V7KW70_9HYME</name>
<feature type="region of interest" description="Disordered" evidence="1">
    <location>
        <begin position="31"/>
        <end position="71"/>
    </location>
</feature>
<reference evidence="2" key="1">
    <citation type="submission" date="2020-07" db="EMBL/GenBank/DDBJ databases">
        <authorList>
            <person name="Ferguson B K."/>
        </authorList>
    </citation>
    <scope>NUCLEOTIDE SEQUENCE</scope>
    <source>
        <strain evidence="2">L06</strain>
    </source>
</reference>
<proteinExistence type="predicted"/>
<accession>A0A6V7KW70</accession>
<dbReference type="InterPro" id="IPR012479">
    <property type="entry name" value="SAP30BP"/>
</dbReference>
<organism evidence="2">
    <name type="scientific">Bracon brevicornis</name>
    <dbReference type="NCBI Taxonomy" id="1563983"/>
    <lineage>
        <taxon>Eukaryota</taxon>
        <taxon>Metazoa</taxon>
        <taxon>Ecdysozoa</taxon>
        <taxon>Arthropoda</taxon>
        <taxon>Hexapoda</taxon>
        <taxon>Insecta</taxon>
        <taxon>Pterygota</taxon>
        <taxon>Neoptera</taxon>
        <taxon>Endopterygota</taxon>
        <taxon>Hymenoptera</taxon>
        <taxon>Apocrita</taxon>
        <taxon>Ichneumonoidea</taxon>
        <taxon>Braconidae</taxon>
        <taxon>Braconinae</taxon>
        <taxon>Bracon</taxon>
    </lineage>
</organism>
<dbReference type="GO" id="GO:0006355">
    <property type="term" value="P:regulation of DNA-templated transcription"/>
    <property type="evidence" value="ECO:0007669"/>
    <property type="project" value="InterPro"/>
</dbReference>
<evidence type="ECO:0000313" key="2">
    <source>
        <dbReference type="EMBL" id="CAD1567924.1"/>
    </source>
</evidence>
<dbReference type="EMBL" id="CADCXW020000327">
    <property type="protein sequence ID" value="CAD1567924.1"/>
    <property type="molecule type" value="Genomic_DNA"/>
</dbReference>
<sequence>MSVQSVALASLAVTYSDSEGEDDVDVDVDEAKQLPSQAAAPQNNNQVGQPQGNSPISAKSATNSPVNQLNNVDNANVVNSIVTLKKEQHLVSYLDDSLVHHEEVNLIPDESSGSKSEASIPQEIIIDHDDDDDLIPPEPTGQCPKELQDKIAVLHKKMQAGLDMNCVIERRKDFRNPSIYEKLIQFCGINELGTNYPPEQFDPFKWGKESYYDELAKEQESSMEKLMKKSKTKAEVITGTAKRPSAAAIIQEAKRKIGKWDQITTTVNQPIKTTVTTTQASSDKKCKVIVAFGSVPKRRL</sequence>
<evidence type="ECO:0000256" key="1">
    <source>
        <dbReference type="SAM" id="MobiDB-lite"/>
    </source>
</evidence>
<feature type="compositionally biased region" description="Low complexity" evidence="1">
    <location>
        <begin position="35"/>
        <end position="55"/>
    </location>
</feature>
<gene>
    <name evidence="2" type="ORF">BBRV_LOCUS89493</name>
</gene>
<protein>
    <recommendedName>
        <fullName evidence="3">SAP30-binding protein</fullName>
    </recommendedName>
</protein>